<gene>
    <name evidence="2" type="ordered locus">Clocl_2923</name>
</gene>
<sequence precursor="true">MVDFKRFSKNLFTVPLALILTFLCACNGNSNGNMPIPTSGDLMTDAPLKTDAPEKYDNLIGQQLIGIWHAAPSIGSGYNDMFFFYKDSSFKLYYSQYDEEKRVLDISGKWTVNGNKLNLSVDEKTVVIGGELFESSPSATSEYSIINGTIQKEKIDPPEIIEYSIGQIENATDSPYENKLLINGEYYWKISDNPDDEYYSRQFTEENESSTAAKFNTYYNVKYGYSINYPDFWHISDEPPAGDGVFLYDTEEADIRVYGGFLLGIGTDTMEIDEAKNKGILVEDFPASNNNKGYKIVEKDGDRVKLQIIIYGQNIRCELYADVSKEFYEKNEKLLIDMGKSIEITE</sequence>
<dbReference type="OrthoDB" id="3035979at2"/>
<proteinExistence type="predicted"/>
<feature type="signal peptide" evidence="1">
    <location>
        <begin position="1"/>
        <end position="25"/>
    </location>
</feature>
<dbReference type="STRING" id="720554.Clocl_2923"/>
<dbReference type="KEGG" id="ccl:Clocl_2923"/>
<dbReference type="eggNOG" id="ENOG5030JCI">
    <property type="taxonomic scope" value="Bacteria"/>
</dbReference>
<dbReference type="EMBL" id="CP003065">
    <property type="protein sequence ID" value="AEV69470.1"/>
    <property type="molecule type" value="Genomic_DNA"/>
</dbReference>
<name>G8LTH5_ACECE</name>
<dbReference type="HOGENOM" id="CLU_801010_0_0_9"/>
<keyword evidence="1" id="KW-0732">Signal</keyword>
<keyword evidence="3" id="KW-1185">Reference proteome</keyword>
<dbReference type="RefSeq" id="WP_014256019.1">
    <property type="nucleotide sequence ID" value="NC_016627.1"/>
</dbReference>
<evidence type="ECO:0000313" key="3">
    <source>
        <dbReference type="Proteomes" id="UP000005435"/>
    </source>
</evidence>
<reference evidence="3" key="1">
    <citation type="submission" date="2011-12" db="EMBL/GenBank/DDBJ databases">
        <title>Complete sequence of Clostridium clariflavum DSM 19732.</title>
        <authorList>
            <consortium name="US DOE Joint Genome Institute"/>
            <person name="Lucas S."/>
            <person name="Han J."/>
            <person name="Lapidus A."/>
            <person name="Cheng J.-F."/>
            <person name="Goodwin L."/>
            <person name="Pitluck S."/>
            <person name="Peters L."/>
            <person name="Teshima H."/>
            <person name="Detter J.C."/>
            <person name="Han C."/>
            <person name="Tapia R."/>
            <person name="Land M."/>
            <person name="Hauser L."/>
            <person name="Kyrpides N."/>
            <person name="Ivanova N."/>
            <person name="Pagani I."/>
            <person name="Kitzmiller T."/>
            <person name="Lynd L."/>
            <person name="Izquierdo J."/>
            <person name="Woyke T."/>
        </authorList>
    </citation>
    <scope>NUCLEOTIDE SEQUENCE [LARGE SCALE GENOMIC DNA]</scope>
    <source>
        <strain evidence="3">DSM 19732 / NBRC 101661 / EBR45</strain>
    </source>
</reference>
<dbReference type="AlphaFoldDB" id="G8LTH5"/>
<feature type="chain" id="PRO_5039047139" description="Lipocalin-like domain-containing protein" evidence="1">
    <location>
        <begin position="26"/>
        <end position="346"/>
    </location>
</feature>
<evidence type="ECO:0000313" key="2">
    <source>
        <dbReference type="EMBL" id="AEV69470.1"/>
    </source>
</evidence>
<reference evidence="2 3" key="2">
    <citation type="journal article" date="2012" name="Stand. Genomic Sci.">
        <title>Complete Genome Sequence of Clostridium clariflavum DSM 19732.</title>
        <authorList>
            <person name="Izquierdo J.A."/>
            <person name="Goodwin L."/>
            <person name="Davenport K.W."/>
            <person name="Teshima H."/>
            <person name="Bruce D."/>
            <person name="Detter C."/>
            <person name="Tapia R."/>
            <person name="Han S."/>
            <person name="Land M."/>
            <person name="Hauser L."/>
            <person name="Jeffries C.D."/>
            <person name="Han J."/>
            <person name="Pitluck S."/>
            <person name="Nolan M."/>
            <person name="Chen A."/>
            <person name="Huntemann M."/>
            <person name="Mavromatis K."/>
            <person name="Mikhailova N."/>
            <person name="Liolios K."/>
            <person name="Woyke T."/>
            <person name="Lynd L.R."/>
        </authorList>
    </citation>
    <scope>NUCLEOTIDE SEQUENCE [LARGE SCALE GENOMIC DNA]</scope>
    <source>
        <strain evidence="3">DSM 19732 / NBRC 101661 / EBR45</strain>
    </source>
</reference>
<dbReference type="PROSITE" id="PS51257">
    <property type="entry name" value="PROKAR_LIPOPROTEIN"/>
    <property type="match status" value="1"/>
</dbReference>
<dbReference type="Proteomes" id="UP000005435">
    <property type="component" value="Chromosome"/>
</dbReference>
<accession>G8LTH5</accession>
<protein>
    <recommendedName>
        <fullName evidence="4">Lipocalin-like domain-containing protein</fullName>
    </recommendedName>
</protein>
<organism evidence="2 3">
    <name type="scientific">Acetivibrio clariflavus (strain DSM 19732 / NBRC 101661 / EBR45)</name>
    <name type="common">Clostridium clariflavum</name>
    <dbReference type="NCBI Taxonomy" id="720554"/>
    <lineage>
        <taxon>Bacteria</taxon>
        <taxon>Bacillati</taxon>
        <taxon>Bacillota</taxon>
        <taxon>Clostridia</taxon>
        <taxon>Eubacteriales</taxon>
        <taxon>Oscillospiraceae</taxon>
        <taxon>Acetivibrio</taxon>
    </lineage>
</organism>
<evidence type="ECO:0000256" key="1">
    <source>
        <dbReference type="SAM" id="SignalP"/>
    </source>
</evidence>
<evidence type="ECO:0008006" key="4">
    <source>
        <dbReference type="Google" id="ProtNLM"/>
    </source>
</evidence>